<name>A0A926WFJ6_9NOST</name>
<dbReference type="Gene3D" id="2.40.50.100">
    <property type="match status" value="1"/>
</dbReference>
<dbReference type="PANTHER" id="PTHR30097:SF4">
    <property type="entry name" value="SLR6042 PROTEIN"/>
    <property type="match status" value="1"/>
</dbReference>
<proteinExistence type="inferred from homology"/>
<dbReference type="Gene3D" id="2.40.420.20">
    <property type="match status" value="1"/>
</dbReference>
<dbReference type="Pfam" id="PF25975">
    <property type="entry name" value="CzcB_C"/>
    <property type="match status" value="1"/>
</dbReference>
<keyword evidence="5" id="KW-0812">Transmembrane</keyword>
<dbReference type="InterPro" id="IPR058792">
    <property type="entry name" value="Beta-barrel_RND_2"/>
</dbReference>
<sequence length="528" mass="57211">MNDFLTQKIPYPQFWRIACISGILVNIIFAVSPAKVLAHAGHNHEFKTDTEITTPEGISVDAQTAKRIGIIVKPVKPQFLSIGIKTTGKIETLPNQKVPVTPPIEGKVVELLVKPGAVVKKGETVAVLSSSDLAELRVNSQEKRAEAQANLQQAQADFQLAQQNLERQRQIAKAEINQAQTELRVAQEQYDRDRTLVQDGALPRRQMLESEAHLAEGKSQLTKASSRREVIEAEAQLKRAQASVEVAKSRIQLSSAAYNARLQQLGTLANSQGLVTVIAPISGIVAETPVTLGETVTVDADSKPLMTIVNDNLVYATANIYEKDLKKIKKGQQIRVTVASLPNQTFSGRINLIGAVVEDEKRVIPVKAELVNSSGVLKPGMFAELEVLTDKTANAVIAIPSQAVVDVNSKQVVYVQNGENYQPVEVVLGESSGNLVEVNSGLFAGDLLVTQGAMQLYAQSLRGGNKEKESKSESLETSRGGVSPPLPWWWVLPAGGVLTVGSFWVGRRSSVSNRRDAEDAEREVESVG</sequence>
<comment type="caution">
    <text evidence="9">The sequence shown here is derived from an EMBL/GenBank/DDBJ whole genome shotgun (WGS) entry which is preliminary data.</text>
</comment>
<evidence type="ECO:0000313" key="9">
    <source>
        <dbReference type="EMBL" id="MBD2293640.1"/>
    </source>
</evidence>
<dbReference type="GO" id="GO:0022857">
    <property type="term" value="F:transmembrane transporter activity"/>
    <property type="evidence" value="ECO:0007669"/>
    <property type="project" value="InterPro"/>
</dbReference>
<evidence type="ECO:0000256" key="3">
    <source>
        <dbReference type="SAM" id="Coils"/>
    </source>
</evidence>
<dbReference type="GO" id="GO:0030313">
    <property type="term" value="C:cell envelope"/>
    <property type="evidence" value="ECO:0007669"/>
    <property type="project" value="TreeGrafter"/>
</dbReference>
<feature type="compositionally biased region" description="Basic and acidic residues" evidence="4">
    <location>
        <begin position="464"/>
        <end position="476"/>
    </location>
</feature>
<comment type="similarity">
    <text evidence="1">Belongs to the membrane fusion protein (MFP) (TC 8.A.1) family.</text>
</comment>
<dbReference type="Gene3D" id="1.10.287.470">
    <property type="entry name" value="Helix hairpin bin"/>
    <property type="match status" value="2"/>
</dbReference>
<keyword evidence="10" id="KW-1185">Reference proteome</keyword>
<organism evidence="9 10">
    <name type="scientific">Anabaena sphaerica FACHB-251</name>
    <dbReference type="NCBI Taxonomy" id="2692883"/>
    <lineage>
        <taxon>Bacteria</taxon>
        <taxon>Bacillati</taxon>
        <taxon>Cyanobacteriota</taxon>
        <taxon>Cyanophyceae</taxon>
        <taxon>Nostocales</taxon>
        <taxon>Nostocaceae</taxon>
        <taxon>Anabaena</taxon>
    </lineage>
</organism>
<dbReference type="InterPro" id="IPR006143">
    <property type="entry name" value="RND_pump_MFP"/>
</dbReference>
<evidence type="ECO:0000313" key="10">
    <source>
        <dbReference type="Proteomes" id="UP000662185"/>
    </source>
</evidence>
<accession>A0A926WFJ6</accession>
<feature type="domain" description="CzcB-like C-terminal circularly permuted SH3-like" evidence="8">
    <location>
        <begin position="397"/>
        <end position="453"/>
    </location>
</feature>
<dbReference type="InterPro" id="IPR058647">
    <property type="entry name" value="BSH_CzcB-like"/>
</dbReference>
<dbReference type="NCBIfam" id="TIGR01730">
    <property type="entry name" value="RND_mfp"/>
    <property type="match status" value="1"/>
</dbReference>
<dbReference type="PANTHER" id="PTHR30097">
    <property type="entry name" value="CATION EFFLUX SYSTEM PROTEIN CUSB"/>
    <property type="match status" value="1"/>
</dbReference>
<evidence type="ECO:0000256" key="1">
    <source>
        <dbReference type="ARBA" id="ARBA00009477"/>
    </source>
</evidence>
<dbReference type="FunFam" id="2.40.30.170:FF:000010">
    <property type="entry name" value="Efflux RND transporter periplasmic adaptor subunit"/>
    <property type="match status" value="1"/>
</dbReference>
<evidence type="ECO:0000256" key="5">
    <source>
        <dbReference type="SAM" id="Phobius"/>
    </source>
</evidence>
<evidence type="ECO:0000259" key="6">
    <source>
        <dbReference type="Pfam" id="PF25954"/>
    </source>
</evidence>
<keyword evidence="5" id="KW-1133">Transmembrane helix</keyword>
<dbReference type="GO" id="GO:0016020">
    <property type="term" value="C:membrane"/>
    <property type="evidence" value="ECO:0007669"/>
    <property type="project" value="InterPro"/>
</dbReference>
<feature type="domain" description="CzcB-like barrel-sandwich hybrid" evidence="7">
    <location>
        <begin position="98"/>
        <end position="301"/>
    </location>
</feature>
<feature type="coiled-coil region" evidence="3">
    <location>
        <begin position="137"/>
        <end position="196"/>
    </location>
</feature>
<evidence type="ECO:0000259" key="7">
    <source>
        <dbReference type="Pfam" id="PF25973"/>
    </source>
</evidence>
<dbReference type="SUPFAM" id="SSF111369">
    <property type="entry name" value="HlyD-like secretion proteins"/>
    <property type="match status" value="2"/>
</dbReference>
<keyword evidence="2" id="KW-0813">Transport</keyword>
<dbReference type="RefSeq" id="WP_190559259.1">
    <property type="nucleotide sequence ID" value="NZ_JACJQU010000004.1"/>
</dbReference>
<evidence type="ECO:0000256" key="2">
    <source>
        <dbReference type="ARBA" id="ARBA00022448"/>
    </source>
</evidence>
<dbReference type="InterPro" id="IPR051909">
    <property type="entry name" value="MFP_Cation_Efflux"/>
</dbReference>
<feature type="domain" description="CusB-like beta-barrel" evidence="6">
    <location>
        <begin position="315"/>
        <end position="387"/>
    </location>
</feature>
<dbReference type="InterPro" id="IPR058649">
    <property type="entry name" value="CzcB_C"/>
</dbReference>
<keyword evidence="5" id="KW-0472">Membrane</keyword>
<dbReference type="EMBL" id="JACJQU010000004">
    <property type="protein sequence ID" value="MBD2293640.1"/>
    <property type="molecule type" value="Genomic_DNA"/>
</dbReference>
<dbReference type="Proteomes" id="UP000662185">
    <property type="component" value="Unassembled WGS sequence"/>
</dbReference>
<feature type="region of interest" description="Disordered" evidence="4">
    <location>
        <begin position="461"/>
        <end position="481"/>
    </location>
</feature>
<dbReference type="GO" id="GO:0060003">
    <property type="term" value="P:copper ion export"/>
    <property type="evidence" value="ECO:0007669"/>
    <property type="project" value="TreeGrafter"/>
</dbReference>
<dbReference type="Pfam" id="PF25954">
    <property type="entry name" value="Beta-barrel_RND_2"/>
    <property type="match status" value="1"/>
</dbReference>
<dbReference type="GO" id="GO:0015679">
    <property type="term" value="P:plasma membrane copper ion transport"/>
    <property type="evidence" value="ECO:0007669"/>
    <property type="project" value="TreeGrafter"/>
</dbReference>
<protein>
    <submittedName>
        <fullName evidence="9">Efflux RND transporter periplasmic adaptor subunit</fullName>
    </submittedName>
</protein>
<gene>
    <name evidence="9" type="ORF">H6G06_09100</name>
</gene>
<evidence type="ECO:0000256" key="4">
    <source>
        <dbReference type="SAM" id="MobiDB-lite"/>
    </source>
</evidence>
<dbReference type="Pfam" id="PF25973">
    <property type="entry name" value="BSH_CzcB"/>
    <property type="match status" value="1"/>
</dbReference>
<feature type="coiled-coil region" evidence="3">
    <location>
        <begin position="223"/>
        <end position="250"/>
    </location>
</feature>
<keyword evidence="3" id="KW-0175">Coiled coil</keyword>
<dbReference type="AlphaFoldDB" id="A0A926WFJ6"/>
<reference evidence="10" key="1">
    <citation type="journal article" date="2020" name="ISME J.">
        <title>Comparative genomics reveals insights into cyanobacterial evolution and habitat adaptation.</title>
        <authorList>
            <person name="Chen M.Y."/>
            <person name="Teng W.K."/>
            <person name="Zhao L."/>
            <person name="Hu C.X."/>
            <person name="Zhou Y.K."/>
            <person name="Han B.P."/>
            <person name="Song L.R."/>
            <person name="Shu W.S."/>
        </authorList>
    </citation>
    <scope>NUCLEOTIDE SEQUENCE [LARGE SCALE GENOMIC DNA]</scope>
    <source>
        <strain evidence="10">FACHB-251</strain>
    </source>
</reference>
<evidence type="ECO:0000259" key="8">
    <source>
        <dbReference type="Pfam" id="PF25975"/>
    </source>
</evidence>
<dbReference type="Gene3D" id="2.40.30.170">
    <property type="match status" value="1"/>
</dbReference>
<feature type="transmembrane region" description="Helical" evidence="5">
    <location>
        <begin position="488"/>
        <end position="506"/>
    </location>
</feature>